<feature type="region of interest" description="Disordered" evidence="1">
    <location>
        <begin position="62"/>
        <end position="84"/>
    </location>
</feature>
<evidence type="ECO:0000256" key="1">
    <source>
        <dbReference type="SAM" id="MobiDB-lite"/>
    </source>
</evidence>
<dbReference type="HOGENOM" id="CLU_101646_0_0_1"/>
<protein>
    <submittedName>
        <fullName evidence="2">Uncharacterized protein</fullName>
    </submittedName>
</protein>
<gene>
    <name evidence="2" type="ORF">OsI_27270</name>
</gene>
<keyword evidence="3" id="KW-1185">Reference proteome</keyword>
<dbReference type="AlphaFoldDB" id="A2YPR9"/>
<proteinExistence type="predicted"/>
<dbReference type="Gramene" id="BGIOSGA026356-TA">
    <property type="protein sequence ID" value="BGIOSGA026356-PA"/>
    <property type="gene ID" value="BGIOSGA026356"/>
</dbReference>
<organism evidence="2 3">
    <name type="scientific">Oryza sativa subsp. indica</name>
    <name type="common">Rice</name>
    <dbReference type="NCBI Taxonomy" id="39946"/>
    <lineage>
        <taxon>Eukaryota</taxon>
        <taxon>Viridiplantae</taxon>
        <taxon>Streptophyta</taxon>
        <taxon>Embryophyta</taxon>
        <taxon>Tracheophyta</taxon>
        <taxon>Spermatophyta</taxon>
        <taxon>Magnoliopsida</taxon>
        <taxon>Liliopsida</taxon>
        <taxon>Poales</taxon>
        <taxon>Poaceae</taxon>
        <taxon>BOP clade</taxon>
        <taxon>Oryzoideae</taxon>
        <taxon>Oryzeae</taxon>
        <taxon>Oryzinae</taxon>
        <taxon>Oryza</taxon>
        <taxon>Oryza sativa</taxon>
    </lineage>
</organism>
<reference evidence="2 3" key="1">
    <citation type="journal article" date="2005" name="PLoS Biol.">
        <title>The genomes of Oryza sativa: a history of duplications.</title>
        <authorList>
            <person name="Yu J."/>
            <person name="Wang J."/>
            <person name="Lin W."/>
            <person name="Li S."/>
            <person name="Li H."/>
            <person name="Zhou J."/>
            <person name="Ni P."/>
            <person name="Dong W."/>
            <person name="Hu S."/>
            <person name="Zeng C."/>
            <person name="Zhang J."/>
            <person name="Zhang Y."/>
            <person name="Li R."/>
            <person name="Xu Z."/>
            <person name="Li S."/>
            <person name="Li X."/>
            <person name="Zheng H."/>
            <person name="Cong L."/>
            <person name="Lin L."/>
            <person name="Yin J."/>
            <person name="Geng J."/>
            <person name="Li G."/>
            <person name="Shi J."/>
            <person name="Liu J."/>
            <person name="Lv H."/>
            <person name="Li J."/>
            <person name="Wang J."/>
            <person name="Deng Y."/>
            <person name="Ran L."/>
            <person name="Shi X."/>
            <person name="Wang X."/>
            <person name="Wu Q."/>
            <person name="Li C."/>
            <person name="Ren X."/>
            <person name="Wang J."/>
            <person name="Wang X."/>
            <person name="Li D."/>
            <person name="Liu D."/>
            <person name="Zhang X."/>
            <person name="Ji Z."/>
            <person name="Zhao W."/>
            <person name="Sun Y."/>
            <person name="Zhang Z."/>
            <person name="Bao J."/>
            <person name="Han Y."/>
            <person name="Dong L."/>
            <person name="Ji J."/>
            <person name="Chen P."/>
            <person name="Wu S."/>
            <person name="Liu J."/>
            <person name="Xiao Y."/>
            <person name="Bu D."/>
            <person name="Tan J."/>
            <person name="Yang L."/>
            <person name="Ye C."/>
            <person name="Zhang J."/>
            <person name="Xu J."/>
            <person name="Zhou Y."/>
            <person name="Yu Y."/>
            <person name="Zhang B."/>
            <person name="Zhuang S."/>
            <person name="Wei H."/>
            <person name="Liu B."/>
            <person name="Lei M."/>
            <person name="Yu H."/>
            <person name="Li Y."/>
            <person name="Xu H."/>
            <person name="Wei S."/>
            <person name="He X."/>
            <person name="Fang L."/>
            <person name="Zhang Z."/>
            <person name="Zhang Y."/>
            <person name="Huang X."/>
            <person name="Su Z."/>
            <person name="Tong W."/>
            <person name="Li J."/>
            <person name="Tong Z."/>
            <person name="Li S."/>
            <person name="Ye J."/>
            <person name="Wang L."/>
            <person name="Fang L."/>
            <person name="Lei T."/>
            <person name="Chen C."/>
            <person name="Chen H."/>
            <person name="Xu Z."/>
            <person name="Li H."/>
            <person name="Huang H."/>
            <person name="Zhang F."/>
            <person name="Xu H."/>
            <person name="Li N."/>
            <person name="Zhao C."/>
            <person name="Li S."/>
            <person name="Dong L."/>
            <person name="Huang Y."/>
            <person name="Li L."/>
            <person name="Xi Y."/>
            <person name="Qi Q."/>
            <person name="Li W."/>
            <person name="Zhang B."/>
            <person name="Hu W."/>
            <person name="Zhang Y."/>
            <person name="Tian X."/>
            <person name="Jiao Y."/>
            <person name="Liang X."/>
            <person name="Jin J."/>
            <person name="Gao L."/>
            <person name="Zheng W."/>
            <person name="Hao B."/>
            <person name="Liu S."/>
            <person name="Wang W."/>
            <person name="Yuan L."/>
            <person name="Cao M."/>
            <person name="McDermott J."/>
            <person name="Samudrala R."/>
            <person name="Wang J."/>
            <person name="Wong G.K."/>
            <person name="Yang H."/>
        </authorList>
    </citation>
    <scope>NUCLEOTIDE SEQUENCE [LARGE SCALE GENOMIC DNA]</scope>
    <source>
        <strain evidence="3">cv. 93-11</strain>
    </source>
</reference>
<dbReference type="EMBL" id="CM000132">
    <property type="protein sequence ID" value="EAZ05080.1"/>
    <property type="molecule type" value="Genomic_DNA"/>
</dbReference>
<name>A2YPR9_ORYSI</name>
<dbReference type="OMA" id="QSCRITT"/>
<dbReference type="Proteomes" id="UP000007015">
    <property type="component" value="Chromosome 7"/>
</dbReference>
<sequence length="293" mass="31917">MATTLQSCLFSCSPATALSIRRSPLTSPAISPAASQRNCCLPRLKTTTQSCRITTAARPPLTAVQCQKGDGGGAPPAPPRRPSDYLQEEKEKVLKHYREIISIDDGCLYAEATEKSAGVCLAAKDALVMASRVMHTAELNLAAPNETSTETVHRTVRMYVNIVMAAADDSYDRKVSKKTVESYLRALRGLAAVTHVLLDDALEAVSHRAPMDSLAEYAFNSDVKPLYDDFQAEMNTLVHKIDKALDPHICRIAVWVMARATQITGTIIGLMVSRRKRALENARSKMVADSATI</sequence>
<accession>A2YPR9</accession>
<evidence type="ECO:0000313" key="2">
    <source>
        <dbReference type="EMBL" id="EAZ05080.1"/>
    </source>
</evidence>
<evidence type="ECO:0000313" key="3">
    <source>
        <dbReference type="Proteomes" id="UP000007015"/>
    </source>
</evidence>